<dbReference type="InterPro" id="IPR005135">
    <property type="entry name" value="Endo/exonuclease/phosphatase"/>
</dbReference>
<accession>A0AB39TU19</accession>
<dbReference type="EMBL" id="CP163445">
    <property type="protein sequence ID" value="XDQ82624.1"/>
    <property type="molecule type" value="Genomic_DNA"/>
</dbReference>
<dbReference type="Pfam" id="PF03372">
    <property type="entry name" value="Exo_endo_phos"/>
    <property type="match status" value="1"/>
</dbReference>
<organism evidence="3">
    <name type="scientific">Streptomyces sp. Y1</name>
    <dbReference type="NCBI Taxonomy" id="3238634"/>
    <lineage>
        <taxon>Bacteria</taxon>
        <taxon>Bacillati</taxon>
        <taxon>Actinomycetota</taxon>
        <taxon>Actinomycetes</taxon>
        <taxon>Kitasatosporales</taxon>
        <taxon>Streptomycetaceae</taxon>
        <taxon>Streptomyces</taxon>
    </lineage>
</organism>
<gene>
    <name evidence="3" type="ORF">AB2U05_31070</name>
</gene>
<dbReference type="GO" id="GO:0004519">
    <property type="term" value="F:endonuclease activity"/>
    <property type="evidence" value="ECO:0007669"/>
    <property type="project" value="UniProtKB-KW"/>
</dbReference>
<dbReference type="InterPro" id="IPR036691">
    <property type="entry name" value="Endo/exonu/phosph_ase_sf"/>
</dbReference>
<dbReference type="PANTHER" id="PTHR42834">
    <property type="entry name" value="ENDONUCLEASE/EXONUCLEASE/PHOSPHATASE FAMILY PROTEIN (AFU_ORTHOLOGUE AFUA_3G09210)"/>
    <property type="match status" value="1"/>
</dbReference>
<evidence type="ECO:0000313" key="3">
    <source>
        <dbReference type="EMBL" id="XDQ82624.1"/>
    </source>
</evidence>
<dbReference type="RefSeq" id="WP_369184948.1">
    <property type="nucleotide sequence ID" value="NZ_CP163445.1"/>
</dbReference>
<keyword evidence="1" id="KW-0732">Signal</keyword>
<feature type="signal peptide" evidence="1">
    <location>
        <begin position="1"/>
        <end position="38"/>
    </location>
</feature>
<feature type="chain" id="PRO_5044294811" evidence="1">
    <location>
        <begin position="39"/>
        <end position="626"/>
    </location>
</feature>
<protein>
    <submittedName>
        <fullName evidence="3">Endonuclease/exonuclease/phosphatase family protein</fullName>
    </submittedName>
</protein>
<sequence>MTTAAAPRPRRAALLRAAVLPAALAASLVLVPLPAAYAAGPAAAVPPAPTEAGPLRIHDIQGTTRTSPQAGKPVTGVPGTVTGVRAYGSAKGFWMQDPNPDADPATSEGIFVYTGAAPTVRVGDSVLVSGKVTEYYPNYGGGSQSVTELTGPAVTVLSSGNPLPAPVVVDTRNIPGTYTPPAGPDGTIDQVRLNPEKYALDFYESLEGMLVQVRDARVVQATDKYNELWVAADRQDQRSKRGGVLYESYREPNVGRLMVQQQAPASQQPFPVANVGDELTGATTGPLDYNQFGGYTLVAGSVGALRDNHLQREVTAQATDRELTVATYNVENLAATNPDAKFAALAQGVVTNLRSPDIVALEEIQDDNGSKNDGTVGASRTIARFVDAVKAAGGPAYEWRSIDPQDGKDGGEPGGNIRQVFLFNPQRVSFTDIPGGTATTAVAVTGTGAATALTASPGRIEPTDEAWTDSRKPLVGQFTFRGRTVFVIANHFNSKGGDQGIDSRFQAPTRSSEVQRIKQATVEQAFVGKLLAADQEARIVAVGDYNDYQFSPALAALTKGGVLRDLVNELPETEQYSYVYQGNSQVLDHILVSPELGYAKYDVVHINAEFAQQASDHDPQVVRLKP</sequence>
<keyword evidence="3" id="KW-0378">Hydrolase</keyword>
<dbReference type="PANTHER" id="PTHR42834:SF1">
    <property type="entry name" value="ENDONUCLEASE_EXONUCLEASE_PHOSPHATASE FAMILY PROTEIN (AFU_ORTHOLOGUE AFUA_3G09210)"/>
    <property type="match status" value="1"/>
</dbReference>
<name>A0AB39TU19_9ACTN</name>
<evidence type="ECO:0000256" key="1">
    <source>
        <dbReference type="SAM" id="SignalP"/>
    </source>
</evidence>
<dbReference type="InterPro" id="IPR006311">
    <property type="entry name" value="TAT_signal"/>
</dbReference>
<dbReference type="CDD" id="cd04486">
    <property type="entry name" value="YhcR_OBF_like"/>
    <property type="match status" value="1"/>
</dbReference>
<reference evidence="3" key="1">
    <citation type="submission" date="2024-07" db="EMBL/GenBank/DDBJ databases">
        <authorList>
            <person name="Yu S.T."/>
        </authorList>
    </citation>
    <scope>NUCLEOTIDE SEQUENCE</scope>
    <source>
        <strain evidence="3">Y1</strain>
    </source>
</reference>
<keyword evidence="3" id="KW-0540">Nuclease</keyword>
<feature type="domain" description="Endonuclease/exonuclease/phosphatase" evidence="2">
    <location>
        <begin position="326"/>
        <end position="617"/>
    </location>
</feature>
<dbReference type="AlphaFoldDB" id="A0AB39TU19"/>
<keyword evidence="3" id="KW-0255">Endonuclease</keyword>
<dbReference type="PROSITE" id="PS51318">
    <property type="entry name" value="TAT"/>
    <property type="match status" value="1"/>
</dbReference>
<evidence type="ECO:0000259" key="2">
    <source>
        <dbReference type="Pfam" id="PF03372"/>
    </source>
</evidence>
<proteinExistence type="predicted"/>
<dbReference type="Gene3D" id="3.60.10.10">
    <property type="entry name" value="Endonuclease/exonuclease/phosphatase"/>
    <property type="match status" value="1"/>
</dbReference>
<dbReference type="SUPFAM" id="SSF56219">
    <property type="entry name" value="DNase I-like"/>
    <property type="match status" value="1"/>
</dbReference>